<organism evidence="3 4">
    <name type="scientific">Aneurinibacillus danicus</name>
    <dbReference type="NCBI Taxonomy" id="267746"/>
    <lineage>
        <taxon>Bacteria</taxon>
        <taxon>Bacillati</taxon>
        <taxon>Bacillota</taxon>
        <taxon>Bacilli</taxon>
        <taxon>Bacillales</taxon>
        <taxon>Paenibacillaceae</taxon>
        <taxon>Aneurinibacillus group</taxon>
        <taxon>Aneurinibacillus</taxon>
    </lineage>
</organism>
<dbReference type="Proteomes" id="UP000321157">
    <property type="component" value="Unassembled WGS sequence"/>
</dbReference>
<evidence type="ECO:0000256" key="1">
    <source>
        <dbReference type="ARBA" id="ARBA00008522"/>
    </source>
</evidence>
<evidence type="ECO:0000313" key="4">
    <source>
        <dbReference type="Proteomes" id="UP000321157"/>
    </source>
</evidence>
<accession>A0A511V7S7</accession>
<dbReference type="InterPro" id="IPR003791">
    <property type="entry name" value="UPF0178"/>
</dbReference>
<protein>
    <recommendedName>
        <fullName evidence="2">UPF0178 protein ADA01nite_06820</fullName>
    </recommendedName>
</protein>
<dbReference type="PANTHER" id="PTHR35146">
    <property type="entry name" value="UPF0178 PROTEIN YAII"/>
    <property type="match status" value="1"/>
</dbReference>
<proteinExistence type="inferred from homology"/>
<comment type="similarity">
    <text evidence="1 2">Belongs to the UPF0178 family.</text>
</comment>
<dbReference type="RefSeq" id="WP_146808516.1">
    <property type="nucleotide sequence ID" value="NZ_BJXX01000030.1"/>
</dbReference>
<comment type="caution">
    <text evidence="3">The sequence shown here is derived from an EMBL/GenBank/DDBJ whole genome shotgun (WGS) entry which is preliminary data.</text>
</comment>
<gene>
    <name evidence="3" type="ORF">ADA01nite_06820</name>
</gene>
<keyword evidence="4" id="KW-1185">Reference proteome</keyword>
<dbReference type="NCBIfam" id="NF001095">
    <property type="entry name" value="PRK00124.1"/>
    <property type="match status" value="1"/>
</dbReference>
<evidence type="ECO:0000256" key="2">
    <source>
        <dbReference type="HAMAP-Rule" id="MF_00489"/>
    </source>
</evidence>
<evidence type="ECO:0000313" key="3">
    <source>
        <dbReference type="EMBL" id="GEN33222.1"/>
    </source>
</evidence>
<dbReference type="EMBL" id="BJXX01000030">
    <property type="protein sequence ID" value="GEN33222.1"/>
    <property type="molecule type" value="Genomic_DNA"/>
</dbReference>
<dbReference type="PANTHER" id="PTHR35146:SF1">
    <property type="entry name" value="UPF0178 PROTEIN YAII"/>
    <property type="match status" value="1"/>
</dbReference>
<reference evidence="3 4" key="1">
    <citation type="submission" date="2019-07" db="EMBL/GenBank/DDBJ databases">
        <title>Whole genome shotgun sequence of Aneurinibacillus danicus NBRC 102444.</title>
        <authorList>
            <person name="Hosoyama A."/>
            <person name="Uohara A."/>
            <person name="Ohji S."/>
            <person name="Ichikawa N."/>
        </authorList>
    </citation>
    <scope>NUCLEOTIDE SEQUENCE [LARGE SCALE GENOMIC DNA]</scope>
    <source>
        <strain evidence="3 4">NBRC 102444</strain>
    </source>
</reference>
<dbReference type="AlphaFoldDB" id="A0A511V7S7"/>
<dbReference type="OrthoDB" id="9798918at2"/>
<dbReference type="HAMAP" id="MF_00489">
    <property type="entry name" value="UPF0178"/>
    <property type="match status" value="1"/>
</dbReference>
<dbReference type="CDD" id="cd18720">
    <property type="entry name" value="PIN_YqxD-like"/>
    <property type="match status" value="1"/>
</dbReference>
<name>A0A511V7S7_9BACL</name>
<dbReference type="Pfam" id="PF02639">
    <property type="entry name" value="DUF188"/>
    <property type="match status" value="1"/>
</dbReference>
<sequence>MKKSMPEIWVDADACPVKDIILAEAKHKEIPVNYVASYNHRLSLSHPLARLITVDAAYQSADMYIINHAKAGDIVVTDDYGLACLVLGKRCLALGTRGKEYTKDNISFLLMNRHISQQMAKTGGKRKGPRPLFNEEIEHFRQNLRKLLLSQEGN</sequence>